<feature type="transmembrane region" description="Helical" evidence="7">
    <location>
        <begin position="37"/>
        <end position="70"/>
    </location>
</feature>
<dbReference type="AlphaFoldDB" id="A0A0G4GAG2"/>
<reference evidence="8" key="1">
    <citation type="submission" date="2014-11" db="EMBL/GenBank/DDBJ databases">
        <authorList>
            <person name="Otto D Thomas"/>
            <person name="Naeem Raeece"/>
        </authorList>
    </citation>
    <scope>NUCLEOTIDE SEQUENCE</scope>
</reference>
<evidence type="ECO:0000313" key="8">
    <source>
        <dbReference type="EMBL" id="CEM25953.1"/>
    </source>
</evidence>
<evidence type="ECO:0000256" key="2">
    <source>
        <dbReference type="ARBA" id="ARBA00009436"/>
    </source>
</evidence>
<dbReference type="PANTHER" id="PTHR12906">
    <property type="entry name" value="PROTEIN C20ORF24 RAB5-INTERACTING PROTEIN"/>
    <property type="match status" value="1"/>
</dbReference>
<evidence type="ECO:0000256" key="5">
    <source>
        <dbReference type="ARBA" id="ARBA00022989"/>
    </source>
</evidence>
<keyword evidence="5 7" id="KW-1133">Transmembrane helix</keyword>
<keyword evidence="3 7" id="KW-0812">Transmembrane</keyword>
<dbReference type="VEuPathDB" id="CryptoDB:Cvel_20991"/>
<organism evidence="8">
    <name type="scientific">Chromera velia CCMP2878</name>
    <dbReference type="NCBI Taxonomy" id="1169474"/>
    <lineage>
        <taxon>Eukaryota</taxon>
        <taxon>Sar</taxon>
        <taxon>Alveolata</taxon>
        <taxon>Colpodellida</taxon>
        <taxon>Chromeraceae</taxon>
        <taxon>Chromera</taxon>
    </lineage>
</organism>
<dbReference type="Pfam" id="PF07019">
    <property type="entry name" value="EMC6"/>
    <property type="match status" value="1"/>
</dbReference>
<dbReference type="InterPro" id="IPR029008">
    <property type="entry name" value="EMC6-like"/>
</dbReference>
<dbReference type="GO" id="GO:0005739">
    <property type="term" value="C:mitochondrion"/>
    <property type="evidence" value="ECO:0007669"/>
    <property type="project" value="GOC"/>
</dbReference>
<evidence type="ECO:0000256" key="7">
    <source>
        <dbReference type="SAM" id="Phobius"/>
    </source>
</evidence>
<dbReference type="EMBL" id="CDMZ01001029">
    <property type="protein sequence ID" value="CEM25953.1"/>
    <property type="molecule type" value="Genomic_DNA"/>
</dbReference>
<evidence type="ECO:0000256" key="1">
    <source>
        <dbReference type="ARBA" id="ARBA00004477"/>
    </source>
</evidence>
<comment type="similarity">
    <text evidence="2">Belongs to the EMC6 family.</text>
</comment>
<keyword evidence="4" id="KW-0256">Endoplasmic reticulum</keyword>
<name>A0A0G4GAG2_9ALVE</name>
<evidence type="ECO:0008006" key="9">
    <source>
        <dbReference type="Google" id="ProtNLM"/>
    </source>
</evidence>
<feature type="transmembrane region" description="Helical" evidence="7">
    <location>
        <begin position="90"/>
        <end position="108"/>
    </location>
</feature>
<accession>A0A0G4GAG2</accession>
<evidence type="ECO:0000256" key="6">
    <source>
        <dbReference type="ARBA" id="ARBA00023136"/>
    </source>
</evidence>
<dbReference type="GO" id="GO:0097250">
    <property type="term" value="P:mitochondrial respirasome assembly"/>
    <property type="evidence" value="ECO:0007669"/>
    <property type="project" value="InterPro"/>
</dbReference>
<keyword evidence="6 7" id="KW-0472">Membrane</keyword>
<gene>
    <name evidence="8" type="ORF">Cvel_20991</name>
</gene>
<dbReference type="InterPro" id="IPR010742">
    <property type="entry name" value="RCAF1"/>
</dbReference>
<evidence type="ECO:0000256" key="4">
    <source>
        <dbReference type="ARBA" id="ARBA00022824"/>
    </source>
</evidence>
<comment type="subcellular location">
    <subcellularLocation>
        <location evidence="1">Endoplasmic reticulum membrane</location>
        <topology evidence="1">Multi-pass membrane protein</topology>
    </subcellularLocation>
</comment>
<dbReference type="PANTHER" id="PTHR12906:SF0">
    <property type="entry name" value="GEL COMPLEX SUBUNIT OPTI"/>
    <property type="match status" value="1"/>
</dbReference>
<sequence length="110" mass="12465">MTSKGDLFKRAFDFRDDAEEFTKADFLELLHWIRHALAAAIGICSGIFGVTGWAPFITLGAVMVFGIINYSQRLRLSDEIEITPVVMEGINPAMLTFLFFWILVYTFLHG</sequence>
<proteinExistence type="inferred from homology"/>
<protein>
    <recommendedName>
        <fullName evidence="9">Rab5-interacting protein</fullName>
    </recommendedName>
</protein>
<evidence type="ECO:0000256" key="3">
    <source>
        <dbReference type="ARBA" id="ARBA00022692"/>
    </source>
</evidence>
<dbReference type="GO" id="GO:0005789">
    <property type="term" value="C:endoplasmic reticulum membrane"/>
    <property type="evidence" value="ECO:0007669"/>
    <property type="project" value="UniProtKB-SubCell"/>
</dbReference>